<protein>
    <submittedName>
        <fullName evidence="1">Uncharacterized protein</fullName>
    </submittedName>
</protein>
<proteinExistence type="predicted"/>
<dbReference type="EMBL" id="LT960611">
    <property type="protein sequence ID" value="SON49734.1"/>
    <property type="molecule type" value="Genomic_DNA"/>
</dbReference>
<evidence type="ECO:0000313" key="1">
    <source>
        <dbReference type="EMBL" id="SON49734.1"/>
    </source>
</evidence>
<keyword evidence="2" id="KW-1185">Reference proteome</keyword>
<dbReference type="KEGG" id="vta:A1755"/>
<gene>
    <name evidence="1" type="ORF">VTAP4600_A1755</name>
</gene>
<evidence type="ECO:0000313" key="2">
    <source>
        <dbReference type="Proteomes" id="UP000235828"/>
    </source>
</evidence>
<reference evidence="1 2" key="1">
    <citation type="submission" date="2017-10" db="EMBL/GenBank/DDBJ databases">
        <authorList>
            <person name="Banno H."/>
            <person name="Chua N.-H."/>
        </authorList>
    </citation>
    <scope>NUCLEOTIDE SEQUENCE [LARGE SCALE GENOMIC DNA]</scope>
    <source>
        <strain evidence="1">Vibrio tapetis CECT4600</strain>
    </source>
</reference>
<organism evidence="1 2">
    <name type="scientific">Vibrio tapetis subsp. tapetis</name>
    <dbReference type="NCBI Taxonomy" id="1671868"/>
    <lineage>
        <taxon>Bacteria</taxon>
        <taxon>Pseudomonadati</taxon>
        <taxon>Pseudomonadota</taxon>
        <taxon>Gammaproteobacteria</taxon>
        <taxon>Vibrionales</taxon>
        <taxon>Vibrionaceae</taxon>
        <taxon>Vibrio</taxon>
    </lineage>
</organism>
<dbReference type="Proteomes" id="UP000235828">
    <property type="component" value="Chromosome A"/>
</dbReference>
<dbReference type="AlphaFoldDB" id="A0A2N8ZCU7"/>
<accession>A0A2N8ZCU7</accession>
<name>A0A2N8ZCU7_9VIBR</name>
<sequence>MIGTDKTDGNLFSEPFVGSLDRKLLREIGQLECLIGFAYR</sequence>